<dbReference type="Proteomes" id="UP001164746">
    <property type="component" value="Chromosome 5"/>
</dbReference>
<keyword evidence="7" id="KW-1185">Reference proteome</keyword>
<organism evidence="6 7">
    <name type="scientific">Mya arenaria</name>
    <name type="common">Soft-shell clam</name>
    <dbReference type="NCBI Taxonomy" id="6604"/>
    <lineage>
        <taxon>Eukaryota</taxon>
        <taxon>Metazoa</taxon>
        <taxon>Spiralia</taxon>
        <taxon>Lophotrochozoa</taxon>
        <taxon>Mollusca</taxon>
        <taxon>Bivalvia</taxon>
        <taxon>Autobranchia</taxon>
        <taxon>Heteroconchia</taxon>
        <taxon>Euheterodonta</taxon>
        <taxon>Imparidentia</taxon>
        <taxon>Neoheterodontei</taxon>
        <taxon>Myida</taxon>
        <taxon>Myoidea</taxon>
        <taxon>Myidae</taxon>
        <taxon>Mya</taxon>
    </lineage>
</organism>
<evidence type="ECO:0000256" key="3">
    <source>
        <dbReference type="ARBA" id="ARBA00022989"/>
    </source>
</evidence>
<keyword evidence="3 5" id="KW-1133">Transmembrane helix</keyword>
<sequence>MGVLTIAGRIVLVVLNIILIIVSLLLIVFGFILKFGNEIVRPYIKETLESIENAAKNVYSDSDFNTEAFDIGAMLSDLTVVMIVVGVALLAFSFYAIVLIVLLLAQLKDNLNKGLDKTFDKYEGLKSKTTTSVGWNWAMQYYDCCGGRSYKDFENKGTWKVNDATGQSFVLLTPVACCKALPGDGAGIDDCAGDTDNAAFDTIAEISANSNAEKGCTEAIFKKVITDNNVGFLTVIGIFFACQIALIIFAMLIFKDRGITGGLV</sequence>
<proteinExistence type="predicted"/>
<feature type="transmembrane region" description="Helical" evidence="5">
    <location>
        <begin position="12"/>
        <end position="33"/>
    </location>
</feature>
<name>A0ABY7EBI4_MYAAR</name>
<feature type="transmembrane region" description="Helical" evidence="5">
    <location>
        <begin position="230"/>
        <end position="254"/>
    </location>
</feature>
<dbReference type="SUPFAM" id="SSF48652">
    <property type="entry name" value="Tetraspanin"/>
    <property type="match status" value="1"/>
</dbReference>
<accession>A0ABY7EBI4</accession>
<feature type="transmembrane region" description="Helical" evidence="5">
    <location>
        <begin position="80"/>
        <end position="105"/>
    </location>
</feature>
<dbReference type="InterPro" id="IPR018499">
    <property type="entry name" value="Tetraspanin/Peripherin"/>
</dbReference>
<dbReference type="InterPro" id="IPR008952">
    <property type="entry name" value="Tetraspanin_EC2_sf"/>
</dbReference>
<evidence type="ECO:0000256" key="5">
    <source>
        <dbReference type="SAM" id="Phobius"/>
    </source>
</evidence>
<comment type="subcellular location">
    <subcellularLocation>
        <location evidence="1">Membrane</location>
        <topology evidence="1">Multi-pass membrane protein</topology>
    </subcellularLocation>
</comment>
<gene>
    <name evidence="6" type="ORF">MAR_021908</name>
</gene>
<reference evidence="6" key="1">
    <citation type="submission" date="2022-11" db="EMBL/GenBank/DDBJ databases">
        <title>Centuries of genome instability and evolution in soft-shell clam transmissible cancer (bioRxiv).</title>
        <authorList>
            <person name="Hart S.F.M."/>
            <person name="Yonemitsu M.A."/>
            <person name="Giersch R.M."/>
            <person name="Beal B.F."/>
            <person name="Arriagada G."/>
            <person name="Davis B.W."/>
            <person name="Ostrander E.A."/>
            <person name="Goff S.P."/>
            <person name="Metzger M.J."/>
        </authorList>
    </citation>
    <scope>NUCLEOTIDE SEQUENCE</scope>
    <source>
        <strain evidence="6">MELC-2E11</strain>
        <tissue evidence="6">Siphon/mantle</tissue>
    </source>
</reference>
<protein>
    <recommendedName>
        <fullName evidence="8">Tetraspanin</fullName>
    </recommendedName>
</protein>
<evidence type="ECO:0000313" key="7">
    <source>
        <dbReference type="Proteomes" id="UP001164746"/>
    </source>
</evidence>
<evidence type="ECO:0000256" key="4">
    <source>
        <dbReference type="ARBA" id="ARBA00023136"/>
    </source>
</evidence>
<dbReference type="EMBL" id="CP111016">
    <property type="protein sequence ID" value="WAR06539.1"/>
    <property type="molecule type" value="Genomic_DNA"/>
</dbReference>
<keyword evidence="4 5" id="KW-0472">Membrane</keyword>
<dbReference type="Pfam" id="PF00335">
    <property type="entry name" value="Tetraspanin"/>
    <property type="match status" value="1"/>
</dbReference>
<evidence type="ECO:0000256" key="1">
    <source>
        <dbReference type="ARBA" id="ARBA00004141"/>
    </source>
</evidence>
<dbReference type="Gene3D" id="1.10.1450.10">
    <property type="entry name" value="Tetraspanin"/>
    <property type="match status" value="1"/>
</dbReference>
<evidence type="ECO:0000313" key="6">
    <source>
        <dbReference type="EMBL" id="WAR06539.1"/>
    </source>
</evidence>
<keyword evidence="2 5" id="KW-0812">Transmembrane</keyword>
<evidence type="ECO:0000256" key="2">
    <source>
        <dbReference type="ARBA" id="ARBA00022692"/>
    </source>
</evidence>
<evidence type="ECO:0008006" key="8">
    <source>
        <dbReference type="Google" id="ProtNLM"/>
    </source>
</evidence>